<accession>A0A3N0CJH7</accession>
<feature type="compositionally biased region" description="Polar residues" evidence="2">
    <location>
        <begin position="482"/>
        <end position="492"/>
    </location>
</feature>
<name>A0A3N0CJH7_9ACTN</name>
<dbReference type="Gene3D" id="3.40.190.10">
    <property type="entry name" value="Periplasmic binding protein-like II"/>
    <property type="match status" value="2"/>
</dbReference>
<sequence length="534" mass="55036">MRAGAVLAALGLLAGVTLRPSQPASAADNSYVPISGSGSSWSANAIKDWQANVVKYGMKVNYNGDAGSSVGRNEFKNATVDFGVSEIPYGLTDGGVTDQPPTFKYAYMPIVAGGTAFMYNLKIGGKKVTNLRLSGTNIARIFTGKATMWNDAAIKKDNPGLAMPARRIVPVVRSDGSGTTAQLTTWLSKRYQSLWDPYCKSAGRSTPCGITSSYPVKSGSGFTAQSGSLGVSGYVAQKQNEGTITYVEYSYARNTGFPVAKLLNKKGYYVEPTAGNVAVGLLKAQINNNAGSVNYLTQILDGVYDNPDARAYPLSSYSYMIVPLEVRGAFSTAKGKTLAAFANYFLCDGQQQADSLGYSPLPRNLVQAGLNQVKRIPGSSGTVDISKCRNPTFSSSSPNLLATTAKFPPACDKAGTTQCTTGTGGAQAPTGTSSGGGTTTGNGTGGTGSPGTGTPGTEVPGAGSTPGTIDPDTGQPIADGGETSSQPVSGTAQTLGADYSTGTQTALMVIAGLALLLVVMLPPLVAQLARRRTP</sequence>
<keyword evidence="7" id="KW-1185">Reference proteome</keyword>
<feature type="chain" id="PRO_5018295201" evidence="4">
    <location>
        <begin position="27"/>
        <end position="534"/>
    </location>
</feature>
<dbReference type="InterPro" id="IPR024370">
    <property type="entry name" value="PBP_domain"/>
</dbReference>
<dbReference type="CDD" id="cd13565">
    <property type="entry name" value="PBP2_PstS"/>
    <property type="match status" value="1"/>
</dbReference>
<gene>
    <name evidence="6" type="ORF">EFK50_16395</name>
</gene>
<evidence type="ECO:0000259" key="5">
    <source>
        <dbReference type="Pfam" id="PF12849"/>
    </source>
</evidence>
<dbReference type="Proteomes" id="UP000267128">
    <property type="component" value="Unassembled WGS sequence"/>
</dbReference>
<evidence type="ECO:0000256" key="4">
    <source>
        <dbReference type="SAM" id="SignalP"/>
    </source>
</evidence>
<dbReference type="PANTHER" id="PTHR42996:SF1">
    <property type="entry name" value="PHOSPHATE-BINDING PROTEIN PSTS"/>
    <property type="match status" value="1"/>
</dbReference>
<feature type="compositionally biased region" description="Gly residues" evidence="2">
    <location>
        <begin position="433"/>
        <end position="454"/>
    </location>
</feature>
<evidence type="ECO:0000256" key="1">
    <source>
        <dbReference type="ARBA" id="ARBA00008725"/>
    </source>
</evidence>
<evidence type="ECO:0000313" key="6">
    <source>
        <dbReference type="EMBL" id="RNL63421.1"/>
    </source>
</evidence>
<feature type="domain" description="PBP" evidence="5">
    <location>
        <begin position="27"/>
        <end position="348"/>
    </location>
</feature>
<feature type="signal peptide" evidence="4">
    <location>
        <begin position="1"/>
        <end position="26"/>
    </location>
</feature>
<reference evidence="6 7" key="1">
    <citation type="submission" date="2018-11" db="EMBL/GenBank/DDBJ databases">
        <authorList>
            <person name="Li F."/>
        </authorList>
    </citation>
    <scope>NUCLEOTIDE SEQUENCE [LARGE SCALE GENOMIC DNA]</scope>
    <source>
        <strain evidence="6 7">Gsoil 097</strain>
    </source>
</reference>
<evidence type="ECO:0000313" key="7">
    <source>
        <dbReference type="Proteomes" id="UP000267128"/>
    </source>
</evidence>
<proteinExistence type="inferred from homology"/>
<feature type="transmembrane region" description="Helical" evidence="3">
    <location>
        <begin position="506"/>
        <end position="526"/>
    </location>
</feature>
<dbReference type="InterPro" id="IPR050962">
    <property type="entry name" value="Phosphate-bind_PstS"/>
</dbReference>
<dbReference type="OrthoDB" id="9801510at2"/>
<dbReference type="EMBL" id="RJSE01000007">
    <property type="protein sequence ID" value="RNL63421.1"/>
    <property type="molecule type" value="Genomic_DNA"/>
</dbReference>
<keyword evidence="4" id="KW-0732">Signal</keyword>
<comment type="similarity">
    <text evidence="1">Belongs to the PstS family.</text>
</comment>
<feature type="compositionally biased region" description="Low complexity" evidence="2">
    <location>
        <begin position="419"/>
        <end position="432"/>
    </location>
</feature>
<protein>
    <submittedName>
        <fullName evidence="6">Phosphate ABC transporter substrate-binding protein PstS</fullName>
    </submittedName>
</protein>
<keyword evidence="3" id="KW-0472">Membrane</keyword>
<feature type="region of interest" description="Disordered" evidence="2">
    <location>
        <begin position="419"/>
        <end position="492"/>
    </location>
</feature>
<comment type="caution">
    <text evidence="6">The sequence shown here is derived from an EMBL/GenBank/DDBJ whole genome shotgun (WGS) entry which is preliminary data.</text>
</comment>
<dbReference type="Pfam" id="PF12849">
    <property type="entry name" value="PBP_like_2"/>
    <property type="match status" value="1"/>
</dbReference>
<organism evidence="6 7">
    <name type="scientific">Nocardioides marmoriginsengisoli</name>
    <dbReference type="NCBI Taxonomy" id="661483"/>
    <lineage>
        <taxon>Bacteria</taxon>
        <taxon>Bacillati</taxon>
        <taxon>Actinomycetota</taxon>
        <taxon>Actinomycetes</taxon>
        <taxon>Propionibacteriales</taxon>
        <taxon>Nocardioidaceae</taxon>
        <taxon>Nocardioides</taxon>
    </lineage>
</organism>
<dbReference type="AlphaFoldDB" id="A0A3N0CJH7"/>
<keyword evidence="3" id="KW-0812">Transmembrane</keyword>
<evidence type="ECO:0000256" key="2">
    <source>
        <dbReference type="SAM" id="MobiDB-lite"/>
    </source>
</evidence>
<dbReference type="PANTHER" id="PTHR42996">
    <property type="entry name" value="PHOSPHATE-BINDING PROTEIN PSTS"/>
    <property type="match status" value="1"/>
</dbReference>
<dbReference type="SUPFAM" id="SSF53850">
    <property type="entry name" value="Periplasmic binding protein-like II"/>
    <property type="match status" value="1"/>
</dbReference>
<evidence type="ECO:0000256" key="3">
    <source>
        <dbReference type="SAM" id="Phobius"/>
    </source>
</evidence>
<keyword evidence="3" id="KW-1133">Transmembrane helix</keyword>